<dbReference type="Pfam" id="PF00207">
    <property type="entry name" value="A2M"/>
    <property type="match status" value="1"/>
</dbReference>
<dbReference type="PANTHER" id="PTHR11412:SF83">
    <property type="entry name" value="COMPLEMENT C5"/>
    <property type="match status" value="1"/>
</dbReference>
<keyword evidence="3" id="KW-0399">Innate immunity</keyword>
<feature type="chain" id="PRO_5044649336" evidence="8">
    <location>
        <begin position="19"/>
        <end position="725"/>
    </location>
</feature>
<keyword evidence="10" id="KW-1185">Reference proteome</keyword>
<keyword evidence="4" id="KW-0180">Complement pathway</keyword>
<evidence type="ECO:0000313" key="11">
    <source>
        <dbReference type="RefSeq" id="XP_023557319.1"/>
    </source>
</evidence>
<proteinExistence type="predicted"/>
<dbReference type="Pfam" id="PF07703">
    <property type="entry name" value="A2M_BRD"/>
    <property type="match status" value="1"/>
</dbReference>
<dbReference type="Proteomes" id="UP000515203">
    <property type="component" value="Unplaced"/>
</dbReference>
<evidence type="ECO:0000259" key="9">
    <source>
        <dbReference type="PROSITE" id="PS01178"/>
    </source>
</evidence>
<name>A0A6P6DBA5_OCTDE</name>
<dbReference type="Pfam" id="PF17790">
    <property type="entry name" value="MG1"/>
    <property type="match status" value="1"/>
</dbReference>
<organism evidence="10 13">
    <name type="scientific">Octodon degus</name>
    <name type="common">Degu</name>
    <name type="synonym">Sciurus degus</name>
    <dbReference type="NCBI Taxonomy" id="10160"/>
    <lineage>
        <taxon>Eukaryota</taxon>
        <taxon>Metazoa</taxon>
        <taxon>Chordata</taxon>
        <taxon>Craniata</taxon>
        <taxon>Vertebrata</taxon>
        <taxon>Euteleostomi</taxon>
        <taxon>Mammalia</taxon>
        <taxon>Eutheria</taxon>
        <taxon>Euarchontoglires</taxon>
        <taxon>Glires</taxon>
        <taxon>Rodentia</taxon>
        <taxon>Hystricomorpha</taxon>
        <taxon>Octodontidae</taxon>
        <taxon>Octodon</taxon>
    </lineage>
</organism>
<keyword evidence="2" id="KW-0964">Secreted</keyword>
<dbReference type="PROSITE" id="PS01178">
    <property type="entry name" value="ANAPHYLATOXIN_2"/>
    <property type="match status" value="1"/>
</dbReference>
<sequence>MGILTIVCLFLYLGRSWGQEQVYVISGPKVFYLGTSENVVIQAHGYVESFSVITAIKSYPDKSFTYSFDQVDLSPENEFQNSANLTIQPKDLSGGPNAVSHVYLEVVSIHFSKDIKIPLRYDNGFLFIQTDKSVYKSDQPVKVRVYALDKDLKPSPKEVTLTFIDPEESEVATVEEKNHTGIISFPDFKILSNPKYGFWTIRAKYKEDFITTGTASFALESSVGRFFRERKRTNVKCDLYPYTLDLVATSLSLKPGIPYVIKVQVKDAVARFVGGISVILKAKIVDKTQKKRDLDPKTSMTNDQDGIASFVVNIPTGVAALEFHVRTDDPDCPEQYQASNEYQAVTYSSPSQSFLSLSWTGVYQSLLVGGHLNITVTPKSPYLDKITHYNYLISSKGKIVHFGIEKRIPASSSQILKLSVTKHMVPTAHLLVYYVITGEQTTELVSDSLCLNIEEKCGNQLQVHLSPRKDVYFPGEAVSLIMETQPELWVALTALDSHTHGIQGRGKSPMERVFGASGKIDQGCGASGGRNNAEVFEVAGLILLTNANADDFQQIDGSDKNVDRARRSLQEEIDKLASQFRHPVIQKCCYDGAHRSEEDCTERATRITVGPKCEAAFLQCCSRASKVRDDLLYKETLVARAPGMPQYPLPRVQIPASTASENWLWGVHHVSKRHQMELVLPDLPTTWEIQGVGISDKGICVADGLKLQVDKDHFSGIKNNNTRLN</sequence>
<dbReference type="InterPro" id="IPR001599">
    <property type="entry name" value="Macroglobln_a2"/>
</dbReference>
<evidence type="ECO:0000256" key="1">
    <source>
        <dbReference type="ARBA" id="ARBA00004613"/>
    </source>
</evidence>
<dbReference type="OrthoDB" id="6359008at2759"/>
<dbReference type="Pfam" id="PF01835">
    <property type="entry name" value="MG2"/>
    <property type="match status" value="1"/>
</dbReference>
<dbReference type="Gene3D" id="2.20.130.20">
    <property type="match status" value="1"/>
</dbReference>
<evidence type="ECO:0000256" key="7">
    <source>
        <dbReference type="ARBA" id="ARBA00023198"/>
    </source>
</evidence>
<feature type="signal peptide" evidence="8">
    <location>
        <begin position="1"/>
        <end position="18"/>
    </location>
</feature>
<evidence type="ECO:0000313" key="14">
    <source>
        <dbReference type="RefSeq" id="XP_023557322.1"/>
    </source>
</evidence>
<dbReference type="RefSeq" id="XP_023557321.1">
    <property type="nucleotide sequence ID" value="XM_023701553.1"/>
</dbReference>
<dbReference type="InterPro" id="IPR040839">
    <property type="entry name" value="MG4"/>
</dbReference>
<evidence type="ECO:0000256" key="8">
    <source>
        <dbReference type="SAM" id="SignalP"/>
    </source>
</evidence>
<keyword evidence="6" id="KW-0179">Complement alternate pathway</keyword>
<dbReference type="InterPro" id="IPR041425">
    <property type="entry name" value="C3/4/5_MG1"/>
</dbReference>
<dbReference type="GO" id="GO:0006957">
    <property type="term" value="P:complement activation, alternative pathway"/>
    <property type="evidence" value="ECO:0007669"/>
    <property type="project" value="UniProtKB-KW"/>
</dbReference>
<dbReference type="Gene3D" id="1.20.50.70">
    <property type="match status" value="1"/>
</dbReference>
<evidence type="ECO:0000256" key="3">
    <source>
        <dbReference type="ARBA" id="ARBA00022588"/>
    </source>
</evidence>
<dbReference type="InterPro" id="IPR011625">
    <property type="entry name" value="A2M_N_BRD"/>
</dbReference>
<dbReference type="RefSeq" id="XP_023557322.1">
    <property type="nucleotide sequence ID" value="XM_023701554.1"/>
</dbReference>
<keyword evidence="8" id="KW-0732">Signal</keyword>
<dbReference type="Pfam" id="PF01821">
    <property type="entry name" value="ANATO"/>
    <property type="match status" value="1"/>
</dbReference>
<dbReference type="PANTHER" id="PTHR11412">
    <property type="entry name" value="MACROGLOBULIN / COMPLEMENT"/>
    <property type="match status" value="1"/>
</dbReference>
<evidence type="ECO:0000313" key="10">
    <source>
        <dbReference type="Proteomes" id="UP000515203"/>
    </source>
</evidence>
<evidence type="ECO:0000256" key="6">
    <source>
        <dbReference type="ARBA" id="ARBA00023162"/>
    </source>
</evidence>
<dbReference type="Gene3D" id="2.60.40.10">
    <property type="entry name" value="Immunoglobulins"/>
    <property type="match status" value="1"/>
</dbReference>
<dbReference type="InterPro" id="IPR050473">
    <property type="entry name" value="A2M/Complement_sys"/>
</dbReference>
<evidence type="ECO:0000256" key="5">
    <source>
        <dbReference type="ARBA" id="ARBA00023157"/>
    </source>
</evidence>
<dbReference type="Pfam" id="PF17789">
    <property type="entry name" value="MG4"/>
    <property type="match status" value="1"/>
</dbReference>
<dbReference type="CDD" id="cd00017">
    <property type="entry name" value="ANATO"/>
    <property type="match status" value="1"/>
</dbReference>
<dbReference type="InterPro" id="IPR000020">
    <property type="entry name" value="Anaphylatoxin/fibulin"/>
</dbReference>
<dbReference type="RefSeq" id="XP_023557320.1">
    <property type="nucleotide sequence ID" value="XM_023701552.1"/>
</dbReference>
<gene>
    <name evidence="11 12 13 14 15" type="primary">LOC101571803</name>
</gene>
<dbReference type="Gene3D" id="1.20.91.20">
    <property type="entry name" value="Anaphylotoxins (complement system)"/>
    <property type="match status" value="1"/>
</dbReference>
<keyword evidence="3" id="KW-0391">Immunity</keyword>
<keyword evidence="5" id="KW-1015">Disulfide bond</keyword>
<dbReference type="RefSeq" id="XP_023557324.1">
    <property type="nucleotide sequence ID" value="XM_023701556.1"/>
</dbReference>
<dbReference type="GeneID" id="101571803"/>
<dbReference type="SMART" id="SM01359">
    <property type="entry name" value="A2M_N_2"/>
    <property type="match status" value="1"/>
</dbReference>
<dbReference type="RefSeq" id="XP_023557319.1">
    <property type="nucleotide sequence ID" value="XM_023701551.1"/>
</dbReference>
<dbReference type="SMART" id="SM00104">
    <property type="entry name" value="ANATO"/>
    <property type="match status" value="1"/>
</dbReference>
<evidence type="ECO:0000313" key="15">
    <source>
        <dbReference type="RefSeq" id="XP_023557324.1"/>
    </source>
</evidence>
<dbReference type="InterPro" id="IPR002890">
    <property type="entry name" value="MG2"/>
</dbReference>
<dbReference type="InterPro" id="IPR013783">
    <property type="entry name" value="Ig-like_fold"/>
</dbReference>
<dbReference type="InterPro" id="IPR018081">
    <property type="entry name" value="Anaphylatoxin_comp_syst"/>
</dbReference>
<keyword evidence="7" id="KW-0395">Inflammatory response</keyword>
<evidence type="ECO:0000256" key="4">
    <source>
        <dbReference type="ARBA" id="ARBA00022875"/>
    </source>
</evidence>
<reference evidence="11 12" key="1">
    <citation type="submission" date="2025-04" db="UniProtKB">
        <authorList>
            <consortium name="RefSeq"/>
        </authorList>
    </citation>
    <scope>IDENTIFICATION</scope>
</reference>
<dbReference type="GO" id="GO:0004866">
    <property type="term" value="F:endopeptidase inhibitor activity"/>
    <property type="evidence" value="ECO:0007669"/>
    <property type="project" value="InterPro"/>
</dbReference>
<evidence type="ECO:0000313" key="13">
    <source>
        <dbReference type="RefSeq" id="XP_023557321.1"/>
    </source>
</evidence>
<dbReference type="GO" id="GO:0006958">
    <property type="term" value="P:complement activation, classical pathway"/>
    <property type="evidence" value="ECO:0007669"/>
    <property type="project" value="UniProtKB-KW"/>
</dbReference>
<accession>A0A6P6DBA5</accession>
<protein>
    <submittedName>
        <fullName evidence="11 12">Complement C5-like isoform X1</fullName>
    </submittedName>
</protein>
<feature type="domain" description="Anaphylatoxin-like" evidence="9">
    <location>
        <begin position="588"/>
        <end position="621"/>
    </location>
</feature>
<dbReference type="GO" id="GO:0005576">
    <property type="term" value="C:extracellular region"/>
    <property type="evidence" value="ECO:0007669"/>
    <property type="project" value="UniProtKB-SubCell"/>
</dbReference>
<dbReference type="SUPFAM" id="SSF47686">
    <property type="entry name" value="Anaphylotoxins (complement system)"/>
    <property type="match status" value="1"/>
</dbReference>
<dbReference type="AlphaFoldDB" id="A0A6P6DBA5"/>
<dbReference type="Gene3D" id="2.60.40.1930">
    <property type="match status" value="3"/>
</dbReference>
<evidence type="ECO:0000313" key="12">
    <source>
        <dbReference type="RefSeq" id="XP_023557320.1"/>
    </source>
</evidence>
<dbReference type="GO" id="GO:0006954">
    <property type="term" value="P:inflammatory response"/>
    <property type="evidence" value="ECO:0007669"/>
    <property type="project" value="UniProtKB-KW"/>
</dbReference>
<comment type="subcellular location">
    <subcellularLocation>
        <location evidence="1">Secreted</location>
    </subcellularLocation>
</comment>
<evidence type="ECO:0000256" key="2">
    <source>
        <dbReference type="ARBA" id="ARBA00022525"/>
    </source>
</evidence>